<proteinExistence type="predicted"/>
<reference evidence="2" key="1">
    <citation type="submission" date="2020-06" db="EMBL/GenBank/DDBJ databases">
        <authorList>
            <person name="Li T."/>
            <person name="Hu X."/>
            <person name="Zhang T."/>
            <person name="Song X."/>
            <person name="Zhang H."/>
            <person name="Dai N."/>
            <person name="Sheng W."/>
            <person name="Hou X."/>
            <person name="Wei L."/>
        </authorList>
    </citation>
    <scope>NUCLEOTIDE SEQUENCE</scope>
    <source>
        <strain evidence="2">3651</strain>
        <tissue evidence="2">Leaf</tissue>
    </source>
</reference>
<feature type="compositionally biased region" description="Basic and acidic residues" evidence="1">
    <location>
        <begin position="99"/>
        <end position="114"/>
    </location>
</feature>
<feature type="compositionally biased region" description="Polar residues" evidence="1">
    <location>
        <begin position="1"/>
        <end position="26"/>
    </location>
</feature>
<feature type="region of interest" description="Disordered" evidence="1">
    <location>
        <begin position="71"/>
        <end position="114"/>
    </location>
</feature>
<dbReference type="AlphaFoldDB" id="A0AAE1YXW4"/>
<keyword evidence="3" id="KW-1185">Reference proteome</keyword>
<feature type="region of interest" description="Disordered" evidence="1">
    <location>
        <begin position="1"/>
        <end position="32"/>
    </location>
</feature>
<evidence type="ECO:0000313" key="3">
    <source>
        <dbReference type="Proteomes" id="UP001293254"/>
    </source>
</evidence>
<evidence type="ECO:0000256" key="1">
    <source>
        <dbReference type="SAM" id="MobiDB-lite"/>
    </source>
</evidence>
<organism evidence="2 3">
    <name type="scientific">Sesamum alatum</name>
    <dbReference type="NCBI Taxonomy" id="300844"/>
    <lineage>
        <taxon>Eukaryota</taxon>
        <taxon>Viridiplantae</taxon>
        <taxon>Streptophyta</taxon>
        <taxon>Embryophyta</taxon>
        <taxon>Tracheophyta</taxon>
        <taxon>Spermatophyta</taxon>
        <taxon>Magnoliopsida</taxon>
        <taxon>eudicotyledons</taxon>
        <taxon>Gunneridae</taxon>
        <taxon>Pentapetalae</taxon>
        <taxon>asterids</taxon>
        <taxon>lamiids</taxon>
        <taxon>Lamiales</taxon>
        <taxon>Pedaliaceae</taxon>
        <taxon>Sesamum</taxon>
    </lineage>
</organism>
<name>A0AAE1YXW4_9LAMI</name>
<dbReference type="EMBL" id="JACGWO010000001">
    <property type="protein sequence ID" value="KAK4438655.1"/>
    <property type="molecule type" value="Genomic_DNA"/>
</dbReference>
<comment type="caution">
    <text evidence="2">The sequence shown here is derived from an EMBL/GenBank/DDBJ whole genome shotgun (WGS) entry which is preliminary data.</text>
</comment>
<reference evidence="2" key="2">
    <citation type="journal article" date="2024" name="Plant">
        <title>Genomic evolution and insights into agronomic trait innovations of Sesamum species.</title>
        <authorList>
            <person name="Miao H."/>
            <person name="Wang L."/>
            <person name="Qu L."/>
            <person name="Liu H."/>
            <person name="Sun Y."/>
            <person name="Le M."/>
            <person name="Wang Q."/>
            <person name="Wei S."/>
            <person name="Zheng Y."/>
            <person name="Lin W."/>
            <person name="Duan Y."/>
            <person name="Cao H."/>
            <person name="Xiong S."/>
            <person name="Wang X."/>
            <person name="Wei L."/>
            <person name="Li C."/>
            <person name="Ma Q."/>
            <person name="Ju M."/>
            <person name="Zhao R."/>
            <person name="Li G."/>
            <person name="Mu C."/>
            <person name="Tian Q."/>
            <person name="Mei H."/>
            <person name="Zhang T."/>
            <person name="Gao T."/>
            <person name="Zhang H."/>
        </authorList>
    </citation>
    <scope>NUCLEOTIDE SEQUENCE</scope>
    <source>
        <strain evidence="2">3651</strain>
    </source>
</reference>
<feature type="compositionally biased region" description="Polar residues" evidence="1">
    <location>
        <begin position="81"/>
        <end position="98"/>
    </location>
</feature>
<evidence type="ECO:0000313" key="2">
    <source>
        <dbReference type="EMBL" id="KAK4438655.1"/>
    </source>
</evidence>
<protein>
    <submittedName>
        <fullName evidence="2">Uncharacterized protein</fullName>
    </submittedName>
</protein>
<dbReference type="Proteomes" id="UP001293254">
    <property type="component" value="Unassembled WGS sequence"/>
</dbReference>
<sequence length="114" mass="12769">MCSLKPKNNNLNITQAAHLNNATRQSNHGKGKEKKLIFKEVELNDPISVVNHDDALARGLTVAKNVQEQNIGNKDKELASMDNNRPEQNLTEGNITMEKQQETETHDQITKGHT</sequence>
<accession>A0AAE1YXW4</accession>
<gene>
    <name evidence="2" type="ORF">Salat_0200000</name>
</gene>